<feature type="region of interest" description="Disordered" evidence="1">
    <location>
        <begin position="207"/>
        <end position="227"/>
    </location>
</feature>
<sequence>MAAPKISPSAKPNTVSATSAMTSPPNLDHRSSGQPHEPHVGPTPSNPTPDPTPEPHDLLRIPDKKTIAKKAHLSAPSPLVLPRAVTAEAEIVSPISQTPSPPPSVLVAAAPPNHTSVFLAASKLRNASASAASKVPSNVSSSTAANLKPNSLDSVDATTITPLAIATKSDNMLEVEPASPAPTATLPNSPASTATISIATKLSMSTAPIEAPRRHSFPASSVEPVRP</sequence>
<dbReference type="KEGG" id="ccac:CcaHIS019_0505180"/>
<feature type="compositionally biased region" description="Polar residues" evidence="1">
    <location>
        <begin position="10"/>
        <end position="25"/>
    </location>
</feature>
<feature type="region of interest" description="Disordered" evidence="1">
    <location>
        <begin position="1"/>
        <end position="66"/>
    </location>
</feature>
<accession>A0AA48L6M1</accession>
<gene>
    <name evidence="2" type="ORF">CcaverHIS019_0505180</name>
</gene>
<evidence type="ECO:0000313" key="3">
    <source>
        <dbReference type="Proteomes" id="UP001233271"/>
    </source>
</evidence>
<dbReference type="GeneID" id="85496760"/>
<evidence type="ECO:0000256" key="1">
    <source>
        <dbReference type="SAM" id="MobiDB-lite"/>
    </source>
</evidence>
<feature type="region of interest" description="Disordered" evidence="1">
    <location>
        <begin position="132"/>
        <end position="153"/>
    </location>
</feature>
<dbReference type="RefSeq" id="XP_060458155.1">
    <property type="nucleotide sequence ID" value="XM_060601686.1"/>
</dbReference>
<dbReference type="EMBL" id="AP028216">
    <property type="protein sequence ID" value="BEI92890.1"/>
    <property type="molecule type" value="Genomic_DNA"/>
</dbReference>
<reference evidence="2" key="1">
    <citation type="journal article" date="2023" name="BMC Genomics">
        <title>Chromosome-level genome assemblies of Cutaneotrichosporon spp. (Trichosporonales, Basidiomycota) reveal imbalanced evolution between nucleotide sequences and chromosome synteny.</title>
        <authorList>
            <person name="Kobayashi Y."/>
            <person name="Kayamori A."/>
            <person name="Aoki K."/>
            <person name="Shiwa Y."/>
            <person name="Matsutani M."/>
            <person name="Fujita N."/>
            <person name="Sugita T."/>
            <person name="Iwasaki W."/>
            <person name="Tanaka N."/>
            <person name="Takashima M."/>
        </authorList>
    </citation>
    <scope>NUCLEOTIDE SEQUENCE</scope>
    <source>
        <strain evidence="2">HIS019</strain>
    </source>
</reference>
<protein>
    <submittedName>
        <fullName evidence="2">Uncharacterized protein</fullName>
    </submittedName>
</protein>
<keyword evidence="3" id="KW-1185">Reference proteome</keyword>
<organism evidence="2 3">
    <name type="scientific">Cutaneotrichosporon cavernicola</name>
    <dbReference type="NCBI Taxonomy" id="279322"/>
    <lineage>
        <taxon>Eukaryota</taxon>
        <taxon>Fungi</taxon>
        <taxon>Dikarya</taxon>
        <taxon>Basidiomycota</taxon>
        <taxon>Agaricomycotina</taxon>
        <taxon>Tremellomycetes</taxon>
        <taxon>Trichosporonales</taxon>
        <taxon>Trichosporonaceae</taxon>
        <taxon>Cutaneotrichosporon</taxon>
    </lineage>
</organism>
<dbReference type="Proteomes" id="UP001233271">
    <property type="component" value="Chromosome 5"/>
</dbReference>
<evidence type="ECO:0000313" key="2">
    <source>
        <dbReference type="EMBL" id="BEI92890.1"/>
    </source>
</evidence>
<feature type="compositionally biased region" description="Basic and acidic residues" evidence="1">
    <location>
        <begin position="53"/>
        <end position="66"/>
    </location>
</feature>
<dbReference type="AlphaFoldDB" id="A0AA48L6M1"/>
<name>A0AA48L6M1_9TREE</name>
<feature type="region of interest" description="Disordered" evidence="1">
    <location>
        <begin position="166"/>
        <end position="192"/>
    </location>
</feature>
<feature type="compositionally biased region" description="Basic and acidic residues" evidence="1">
    <location>
        <begin position="27"/>
        <end position="39"/>
    </location>
</feature>
<proteinExistence type="predicted"/>